<dbReference type="Pfam" id="PF00254">
    <property type="entry name" value="FKBP_C"/>
    <property type="match status" value="1"/>
</dbReference>
<evidence type="ECO:0000256" key="2">
    <source>
        <dbReference type="ARBA" id="ARBA00005464"/>
    </source>
</evidence>
<proteinExistence type="inferred from homology"/>
<dbReference type="EMBL" id="CM001377">
    <property type="protein sequence ID" value="EHM10083.1"/>
    <property type="molecule type" value="Genomic_DNA"/>
</dbReference>
<keyword evidence="9" id="KW-0131">Cell cycle</keyword>
<dbReference type="InterPro" id="IPR001179">
    <property type="entry name" value="PPIase_FKBP_dom"/>
</dbReference>
<name>H0URZ4_9BACT</name>
<reference evidence="13 14" key="1">
    <citation type="submission" date="2011-10" db="EMBL/GenBank/DDBJ databases">
        <title>The Noncontiguous Finished genome of Thermanaerovibrio velox DSM 12556.</title>
        <authorList>
            <consortium name="US DOE Joint Genome Institute (JGI-PGF)"/>
            <person name="Lucas S."/>
            <person name="Copeland A."/>
            <person name="Lapidus A."/>
            <person name="Glavina del Rio T."/>
            <person name="Dalin E."/>
            <person name="Tice H."/>
            <person name="Bruce D."/>
            <person name="Goodwin L."/>
            <person name="Pitluck S."/>
            <person name="Peters L."/>
            <person name="Mikhailova N."/>
            <person name="Teshima H."/>
            <person name="Kyrpides N."/>
            <person name="Mavromatis K."/>
            <person name="Ivanova N."/>
            <person name="Markowitz V."/>
            <person name="Cheng J.-F."/>
            <person name="Hugenholtz P."/>
            <person name="Woyke T."/>
            <person name="Wu D."/>
            <person name="Spring S."/>
            <person name="Brambilla E.-M."/>
            <person name="Klenk H.-P."/>
            <person name="Eisen J.A."/>
        </authorList>
    </citation>
    <scope>NUCLEOTIDE SEQUENCE [LARGE SCALE GENOMIC DNA]</scope>
    <source>
        <strain evidence="13 14">DSM 12556</strain>
    </source>
</reference>
<evidence type="ECO:0000256" key="9">
    <source>
        <dbReference type="HAMAP-Rule" id="MF_00303"/>
    </source>
</evidence>
<evidence type="ECO:0000313" key="14">
    <source>
        <dbReference type="Proteomes" id="UP000005730"/>
    </source>
</evidence>
<comment type="catalytic activity">
    <reaction evidence="1 9">
        <text>[protein]-peptidylproline (omega=180) = [protein]-peptidylproline (omega=0)</text>
        <dbReference type="Rhea" id="RHEA:16237"/>
        <dbReference type="Rhea" id="RHEA-COMP:10747"/>
        <dbReference type="Rhea" id="RHEA-COMP:10748"/>
        <dbReference type="ChEBI" id="CHEBI:83833"/>
        <dbReference type="ChEBI" id="CHEBI:83834"/>
        <dbReference type="EC" id="5.2.1.8"/>
    </reaction>
</comment>
<dbReference type="OrthoDB" id="9767721at2"/>
<comment type="subcellular location">
    <subcellularLocation>
        <location evidence="9">Cytoplasm</location>
    </subcellularLocation>
    <text evidence="9">About half TF is bound to the ribosome near the polypeptide exit tunnel while the other half is free in the cytoplasm.</text>
</comment>
<keyword evidence="6 9" id="KW-0143">Chaperone</keyword>
<dbReference type="SUPFAM" id="SSF102735">
    <property type="entry name" value="Trigger factor ribosome-binding domain"/>
    <property type="match status" value="1"/>
</dbReference>
<evidence type="ECO:0000313" key="13">
    <source>
        <dbReference type="EMBL" id="EHM10083.1"/>
    </source>
</evidence>
<dbReference type="NCBIfam" id="TIGR00115">
    <property type="entry name" value="tig"/>
    <property type="match status" value="1"/>
</dbReference>
<keyword evidence="9" id="KW-0132">Cell division</keyword>
<feature type="domain" description="PPIase FKBP-type" evidence="10">
    <location>
        <begin position="160"/>
        <end position="235"/>
    </location>
</feature>
<dbReference type="PANTHER" id="PTHR30560">
    <property type="entry name" value="TRIGGER FACTOR CHAPERONE AND PEPTIDYL-PROLYL CIS/TRANS ISOMERASE"/>
    <property type="match status" value="1"/>
</dbReference>
<dbReference type="GO" id="GO:0051083">
    <property type="term" value="P:'de novo' cotranslational protein folding"/>
    <property type="evidence" value="ECO:0007669"/>
    <property type="project" value="TreeGrafter"/>
</dbReference>
<feature type="domain" description="Trigger factor C-terminal" evidence="12">
    <location>
        <begin position="269"/>
        <end position="431"/>
    </location>
</feature>
<dbReference type="InterPro" id="IPR027304">
    <property type="entry name" value="Trigger_fact/SurA_dom_sf"/>
</dbReference>
<dbReference type="InterPro" id="IPR005215">
    <property type="entry name" value="Trig_fac"/>
</dbReference>
<keyword evidence="9" id="KW-0963">Cytoplasm</keyword>
<keyword evidence="14" id="KW-1185">Reference proteome</keyword>
<dbReference type="GO" id="GO:0044183">
    <property type="term" value="F:protein folding chaperone"/>
    <property type="evidence" value="ECO:0007669"/>
    <property type="project" value="TreeGrafter"/>
</dbReference>
<accession>H0URZ4</accession>
<gene>
    <name evidence="9" type="primary">tig</name>
    <name evidence="13" type="ORF">TheveDRAFT_0947</name>
</gene>
<dbReference type="InterPro" id="IPR037041">
    <property type="entry name" value="Trigger_fac_C_sf"/>
</dbReference>
<evidence type="ECO:0000259" key="12">
    <source>
        <dbReference type="Pfam" id="PF05698"/>
    </source>
</evidence>
<comment type="domain">
    <text evidence="9">Consists of 3 domains; the N-terminus binds the ribosome, the middle domain has PPIase activity, while the C-terminus has intrinsic chaperone activity on its own.</text>
</comment>
<dbReference type="GO" id="GO:0043335">
    <property type="term" value="P:protein unfolding"/>
    <property type="evidence" value="ECO:0007669"/>
    <property type="project" value="TreeGrafter"/>
</dbReference>
<dbReference type="EC" id="5.2.1.8" evidence="3 9"/>
<comment type="similarity">
    <text evidence="2 9">Belongs to the FKBP-type PPIase family. Tig subfamily.</text>
</comment>
<dbReference type="RefSeq" id="WP_006583577.1">
    <property type="nucleotide sequence ID" value="NZ_CM001377.1"/>
</dbReference>
<dbReference type="GO" id="GO:0051301">
    <property type="term" value="P:cell division"/>
    <property type="evidence" value="ECO:0007669"/>
    <property type="project" value="UniProtKB-KW"/>
</dbReference>
<dbReference type="HOGENOM" id="CLU_033058_3_2_0"/>
<dbReference type="InterPro" id="IPR008880">
    <property type="entry name" value="Trigger_fac_C"/>
</dbReference>
<dbReference type="Gene3D" id="1.10.3120.10">
    <property type="entry name" value="Trigger factor, C-terminal domain"/>
    <property type="match status" value="1"/>
</dbReference>
<dbReference type="GO" id="GO:0015031">
    <property type="term" value="P:protein transport"/>
    <property type="evidence" value="ECO:0007669"/>
    <property type="project" value="UniProtKB-UniRule"/>
</dbReference>
<evidence type="ECO:0000259" key="11">
    <source>
        <dbReference type="Pfam" id="PF05697"/>
    </source>
</evidence>
<evidence type="ECO:0000256" key="3">
    <source>
        <dbReference type="ARBA" id="ARBA00013194"/>
    </source>
</evidence>
<dbReference type="Proteomes" id="UP000005730">
    <property type="component" value="Chromosome"/>
</dbReference>
<dbReference type="SUPFAM" id="SSF54534">
    <property type="entry name" value="FKBP-like"/>
    <property type="match status" value="1"/>
</dbReference>
<evidence type="ECO:0000256" key="7">
    <source>
        <dbReference type="ARBA" id="ARBA00023235"/>
    </source>
</evidence>
<dbReference type="AlphaFoldDB" id="H0URZ4"/>
<dbReference type="Gene3D" id="3.10.50.40">
    <property type="match status" value="1"/>
</dbReference>
<keyword evidence="7 9" id="KW-0413">Isomerase</keyword>
<evidence type="ECO:0000256" key="1">
    <source>
        <dbReference type="ARBA" id="ARBA00000971"/>
    </source>
</evidence>
<dbReference type="PANTHER" id="PTHR30560:SF3">
    <property type="entry name" value="TRIGGER FACTOR-LIKE PROTEIN TIG, CHLOROPLASTIC"/>
    <property type="match status" value="1"/>
</dbReference>
<dbReference type="GO" id="GO:0003755">
    <property type="term" value="F:peptidyl-prolyl cis-trans isomerase activity"/>
    <property type="evidence" value="ECO:0007669"/>
    <property type="project" value="UniProtKB-UniRule"/>
</dbReference>
<dbReference type="InterPro" id="IPR046357">
    <property type="entry name" value="PPIase_dom_sf"/>
</dbReference>
<dbReference type="PIRSF" id="PIRSF003095">
    <property type="entry name" value="Trigger_factor"/>
    <property type="match status" value="1"/>
</dbReference>
<evidence type="ECO:0000259" key="10">
    <source>
        <dbReference type="Pfam" id="PF00254"/>
    </source>
</evidence>
<dbReference type="GO" id="GO:0005737">
    <property type="term" value="C:cytoplasm"/>
    <property type="evidence" value="ECO:0007669"/>
    <property type="project" value="UniProtKB-SubCell"/>
</dbReference>
<dbReference type="SUPFAM" id="SSF109998">
    <property type="entry name" value="Triger factor/SurA peptide-binding domain-like"/>
    <property type="match status" value="1"/>
</dbReference>
<evidence type="ECO:0000256" key="4">
    <source>
        <dbReference type="ARBA" id="ARBA00016902"/>
    </source>
</evidence>
<protein>
    <recommendedName>
        <fullName evidence="4 9">Trigger factor</fullName>
        <shortName evidence="9">TF</shortName>
        <ecNumber evidence="3 9">5.2.1.8</ecNumber>
    </recommendedName>
    <alternativeName>
        <fullName evidence="8 9">PPIase</fullName>
    </alternativeName>
</protein>
<evidence type="ECO:0000256" key="8">
    <source>
        <dbReference type="ARBA" id="ARBA00029986"/>
    </source>
</evidence>
<keyword evidence="5 9" id="KW-0697">Rotamase</keyword>
<dbReference type="GO" id="GO:0043022">
    <property type="term" value="F:ribosome binding"/>
    <property type="evidence" value="ECO:0007669"/>
    <property type="project" value="TreeGrafter"/>
</dbReference>
<evidence type="ECO:0000256" key="6">
    <source>
        <dbReference type="ARBA" id="ARBA00023186"/>
    </source>
</evidence>
<feature type="domain" description="Trigger factor ribosome-binding bacterial" evidence="11">
    <location>
        <begin position="1"/>
        <end position="144"/>
    </location>
</feature>
<dbReference type="Pfam" id="PF05697">
    <property type="entry name" value="Trigger_N"/>
    <property type="match status" value="1"/>
</dbReference>
<dbReference type="InterPro" id="IPR008881">
    <property type="entry name" value="Trigger_fac_ribosome-bd_bac"/>
</dbReference>
<organism evidence="13 14">
    <name type="scientific">Thermanaerovibrio velox DSM 12556</name>
    <dbReference type="NCBI Taxonomy" id="926567"/>
    <lineage>
        <taxon>Bacteria</taxon>
        <taxon>Thermotogati</taxon>
        <taxon>Synergistota</taxon>
        <taxon>Synergistia</taxon>
        <taxon>Synergistales</taxon>
        <taxon>Synergistaceae</taxon>
        <taxon>Thermanaerovibrio</taxon>
    </lineage>
</organism>
<dbReference type="Gene3D" id="3.30.70.1050">
    <property type="entry name" value="Trigger factor ribosome-binding domain"/>
    <property type="match status" value="1"/>
</dbReference>
<dbReference type="eggNOG" id="COG0544">
    <property type="taxonomic scope" value="Bacteria"/>
</dbReference>
<dbReference type="Pfam" id="PF05698">
    <property type="entry name" value="Trigger_C"/>
    <property type="match status" value="1"/>
</dbReference>
<dbReference type="HAMAP" id="MF_00303">
    <property type="entry name" value="Trigger_factor_Tig"/>
    <property type="match status" value="1"/>
</dbReference>
<sequence>MKSEIISQDKNKLVIKAVVDADSFSKTVSAAVRDLSKKVNLKGFRKGHVPRKTLELFLGKGAIYEEAVDQILPRVMGDIIQEYDLTLMEDPKVKLGKVEEGEPLEMEFTFSLRPEVHFPDIASLSVEKPVFSVTDEMVQEEIGRILEANATHEPVVEERPITSEDVVEVLYSSWVLDGDELGEKLEDSQITKVELSNPSIRPDIVDALVGKSVGDEVSVDIRVDEGYNNPKVAGKVVRYAMSIRGLMKVVIPELTDELAERVSRGECKTAEELRKAIREGIERSLAARSEDAARTAALQALCDACEVEVPEEMALRERDHLLSQEKDRVKRQTGKEWEDFLKESGTDEEKLGEEMLARARDLIKKELVLWALADREGIEVAPEDLEEEIRRVSASVGIEEAKFRSFLASNRSRLDEMASSIRKRKTLDWLMSNIKIEEVPQA</sequence>
<evidence type="ECO:0000256" key="5">
    <source>
        <dbReference type="ARBA" id="ARBA00023110"/>
    </source>
</evidence>
<dbReference type="InterPro" id="IPR036611">
    <property type="entry name" value="Trigger_fac_ribosome-bd_sf"/>
</dbReference>
<comment type="function">
    <text evidence="9">Involved in protein export. Acts as a chaperone by maintaining the newly synthesized protein in an open conformation. Functions as a peptidyl-prolyl cis-trans isomerase.</text>
</comment>
<dbReference type="STRING" id="926567.TheveDRAFT_0947"/>